<keyword evidence="2" id="KW-1185">Reference proteome</keyword>
<evidence type="ECO:0000313" key="2">
    <source>
        <dbReference type="Proteomes" id="UP000836404"/>
    </source>
</evidence>
<sequence length="9" mass="1055">FTGTAHYMQ</sequence>
<accession>A0A9N8QJJ3</accession>
<reference evidence="1 2" key="1">
    <citation type="submission" date="2020-10" db="EMBL/GenBank/DDBJ databases">
        <authorList>
            <person name="Sedaghatjoo S."/>
        </authorList>
    </citation>
    <scope>NUCLEOTIDE SEQUENCE [LARGE SCALE GENOMIC DNA]</scope>
    <source>
        <strain evidence="1 2">LLFL</strain>
    </source>
</reference>
<dbReference type="Proteomes" id="UP000836404">
    <property type="component" value="Unassembled WGS sequence"/>
</dbReference>
<gene>
    <name evidence="1" type="ORF">JKILLFL_G9254</name>
</gene>
<organism evidence="1 2">
    <name type="scientific">Tilletia laevis</name>
    <dbReference type="NCBI Taxonomy" id="157183"/>
    <lineage>
        <taxon>Eukaryota</taxon>
        <taxon>Fungi</taxon>
        <taxon>Dikarya</taxon>
        <taxon>Basidiomycota</taxon>
        <taxon>Ustilaginomycotina</taxon>
        <taxon>Exobasidiomycetes</taxon>
        <taxon>Tilletiales</taxon>
        <taxon>Tilletiaceae</taxon>
        <taxon>Tilletia</taxon>
    </lineage>
</organism>
<feature type="non-terminal residue" evidence="1">
    <location>
        <position position="1"/>
    </location>
</feature>
<evidence type="ECO:0000313" key="1">
    <source>
        <dbReference type="EMBL" id="CAD6949951.1"/>
    </source>
</evidence>
<comment type="caution">
    <text evidence="1">The sequence shown here is derived from an EMBL/GenBank/DDBJ whole genome shotgun (WGS) entry which is preliminary data.</text>
</comment>
<dbReference type="EMBL" id="CAJHJF010005428">
    <property type="protein sequence ID" value="CAD6949951.1"/>
    <property type="molecule type" value="Genomic_DNA"/>
</dbReference>
<name>A0A9N8QJJ3_9BASI</name>
<proteinExistence type="predicted"/>
<protein>
    <submittedName>
        <fullName evidence="1">Uncharacterized protein</fullName>
    </submittedName>
</protein>